<sequence length="146" mass="16077">MGWTSRPASIAGPVISPPRRTDELLKETEGALPDRLLKPSGPAFLATSEIAESLAVSSRTVARMCVSGDLPAYKIGRQWRILQNDFARWMKERRNEKWLRSISVETPIGLDSSGAGKRSESPLARLLNAKPESISQNYKRNIAGST</sequence>
<dbReference type="SUPFAM" id="SSF46955">
    <property type="entry name" value="Putative DNA-binding domain"/>
    <property type="match status" value="1"/>
</dbReference>
<gene>
    <name evidence="3" type="ORF">ACFQFQ_14805</name>
</gene>
<comment type="caution">
    <text evidence="3">The sequence shown here is derived from an EMBL/GenBank/DDBJ whole genome shotgun (WGS) entry which is preliminary data.</text>
</comment>
<dbReference type="EMBL" id="JBHSWG010000001">
    <property type="protein sequence ID" value="MFC6760484.1"/>
    <property type="molecule type" value="Genomic_DNA"/>
</dbReference>
<feature type="region of interest" description="Disordered" evidence="1">
    <location>
        <begin position="107"/>
        <end position="126"/>
    </location>
</feature>
<organism evidence="3 4">
    <name type="scientific">Sulfitobacter porphyrae</name>
    <dbReference type="NCBI Taxonomy" id="1246864"/>
    <lineage>
        <taxon>Bacteria</taxon>
        <taxon>Pseudomonadati</taxon>
        <taxon>Pseudomonadota</taxon>
        <taxon>Alphaproteobacteria</taxon>
        <taxon>Rhodobacterales</taxon>
        <taxon>Roseobacteraceae</taxon>
        <taxon>Sulfitobacter</taxon>
    </lineage>
</organism>
<evidence type="ECO:0000313" key="4">
    <source>
        <dbReference type="Proteomes" id="UP001596353"/>
    </source>
</evidence>
<protein>
    <submittedName>
        <fullName evidence="3">Helix-turn-helix domain-containing protein</fullName>
    </submittedName>
</protein>
<dbReference type="InterPro" id="IPR010093">
    <property type="entry name" value="SinI_DNA-bd"/>
</dbReference>
<dbReference type="InterPro" id="IPR041657">
    <property type="entry name" value="HTH_17"/>
</dbReference>
<proteinExistence type="predicted"/>
<evidence type="ECO:0000259" key="2">
    <source>
        <dbReference type="Pfam" id="PF12728"/>
    </source>
</evidence>
<feature type="domain" description="Helix-turn-helix" evidence="2">
    <location>
        <begin position="47"/>
        <end position="94"/>
    </location>
</feature>
<keyword evidence="4" id="KW-1185">Reference proteome</keyword>
<dbReference type="Pfam" id="PF12728">
    <property type="entry name" value="HTH_17"/>
    <property type="match status" value="1"/>
</dbReference>
<name>A0ABW2B641_9RHOB</name>
<evidence type="ECO:0000256" key="1">
    <source>
        <dbReference type="SAM" id="MobiDB-lite"/>
    </source>
</evidence>
<dbReference type="NCBIfam" id="TIGR01764">
    <property type="entry name" value="excise"/>
    <property type="match status" value="1"/>
</dbReference>
<dbReference type="Proteomes" id="UP001596353">
    <property type="component" value="Unassembled WGS sequence"/>
</dbReference>
<accession>A0ABW2B641</accession>
<evidence type="ECO:0000313" key="3">
    <source>
        <dbReference type="EMBL" id="MFC6760484.1"/>
    </source>
</evidence>
<reference evidence="4" key="1">
    <citation type="journal article" date="2019" name="Int. J. Syst. Evol. Microbiol.">
        <title>The Global Catalogue of Microorganisms (GCM) 10K type strain sequencing project: providing services to taxonomists for standard genome sequencing and annotation.</title>
        <authorList>
            <consortium name="The Broad Institute Genomics Platform"/>
            <consortium name="The Broad Institute Genome Sequencing Center for Infectious Disease"/>
            <person name="Wu L."/>
            <person name="Ma J."/>
        </authorList>
    </citation>
    <scope>NUCLEOTIDE SEQUENCE [LARGE SCALE GENOMIC DNA]</scope>
    <source>
        <strain evidence="4">CCUG 66188</strain>
    </source>
</reference>
<dbReference type="InterPro" id="IPR009061">
    <property type="entry name" value="DNA-bd_dom_put_sf"/>
</dbReference>